<dbReference type="GO" id="GO:0140825">
    <property type="term" value="F:lactoperoxidase activity"/>
    <property type="evidence" value="ECO:0007669"/>
    <property type="project" value="UniProtKB-EC"/>
</dbReference>
<comment type="similarity">
    <text evidence="10">Belongs to the peroxidase family.</text>
</comment>
<evidence type="ECO:0000256" key="7">
    <source>
        <dbReference type="ARBA" id="ARBA00022723"/>
    </source>
</evidence>
<accession>A0A9Q0JI30</accession>
<keyword evidence="14" id="KW-1185">Reference proteome</keyword>
<sequence>MSASRSAELKGVEERSFSRSFRWLRRGARWRKEGGTALELSFPGTVSCADILAAATSDLVTMVGGPYYGVLLGRKDYRVFAGLSSLVLSVWFFPIVILQVSVCVRERSVELIVVGNLCGVADRLEASPVW</sequence>
<proteinExistence type="inferred from homology"/>
<dbReference type="Proteomes" id="UP001141552">
    <property type="component" value="Unassembled WGS sequence"/>
</dbReference>
<keyword evidence="5" id="KW-0575">Peroxidase</keyword>
<dbReference type="InterPro" id="IPR000823">
    <property type="entry name" value="Peroxidase_pln"/>
</dbReference>
<dbReference type="Gene3D" id="1.10.520.10">
    <property type="match status" value="1"/>
</dbReference>
<dbReference type="Pfam" id="PF00141">
    <property type="entry name" value="peroxidase"/>
    <property type="match status" value="1"/>
</dbReference>
<keyword evidence="8" id="KW-0560">Oxidoreductase</keyword>
<evidence type="ECO:0000256" key="10">
    <source>
        <dbReference type="RuleBase" id="RU004241"/>
    </source>
</evidence>
<keyword evidence="6" id="KW-0349">Heme</keyword>
<dbReference type="EC" id="1.11.1.7" evidence="4"/>
<feature type="domain" description="Plant heme peroxidase family profile" evidence="12">
    <location>
        <begin position="1"/>
        <end position="76"/>
    </location>
</feature>
<evidence type="ECO:0000256" key="8">
    <source>
        <dbReference type="ARBA" id="ARBA00023002"/>
    </source>
</evidence>
<comment type="cofactor">
    <cofactor evidence="2">
        <name>Ca(2+)</name>
        <dbReference type="ChEBI" id="CHEBI:29108"/>
    </cofactor>
</comment>
<protein>
    <recommendedName>
        <fullName evidence="4">peroxidase</fullName>
        <ecNumber evidence="4">1.11.1.7</ecNumber>
    </recommendedName>
</protein>
<comment type="cofactor">
    <cofactor evidence="3">
        <name>heme b</name>
        <dbReference type="ChEBI" id="CHEBI:60344"/>
    </cofactor>
</comment>
<dbReference type="EMBL" id="JAKUCV010002465">
    <property type="protein sequence ID" value="KAJ4842548.1"/>
    <property type="molecule type" value="Genomic_DNA"/>
</dbReference>
<evidence type="ECO:0000259" key="12">
    <source>
        <dbReference type="PROSITE" id="PS50873"/>
    </source>
</evidence>
<dbReference type="InterPro" id="IPR002016">
    <property type="entry name" value="Haem_peroxidase"/>
</dbReference>
<evidence type="ECO:0000256" key="9">
    <source>
        <dbReference type="ARBA" id="ARBA00023004"/>
    </source>
</evidence>
<evidence type="ECO:0000256" key="5">
    <source>
        <dbReference type="ARBA" id="ARBA00022559"/>
    </source>
</evidence>
<dbReference type="GO" id="GO:0006979">
    <property type="term" value="P:response to oxidative stress"/>
    <property type="evidence" value="ECO:0007669"/>
    <property type="project" value="InterPro"/>
</dbReference>
<comment type="caution">
    <text evidence="13">The sequence shown here is derived from an EMBL/GenBank/DDBJ whole genome shotgun (WGS) entry which is preliminary data.</text>
</comment>
<evidence type="ECO:0000256" key="2">
    <source>
        <dbReference type="ARBA" id="ARBA00001913"/>
    </source>
</evidence>
<evidence type="ECO:0000256" key="3">
    <source>
        <dbReference type="ARBA" id="ARBA00001970"/>
    </source>
</evidence>
<name>A0A9Q0JI30_9ROSI</name>
<evidence type="ECO:0000313" key="14">
    <source>
        <dbReference type="Proteomes" id="UP001141552"/>
    </source>
</evidence>
<evidence type="ECO:0000256" key="6">
    <source>
        <dbReference type="ARBA" id="ARBA00022617"/>
    </source>
</evidence>
<feature type="transmembrane region" description="Helical" evidence="11">
    <location>
        <begin position="79"/>
        <end position="98"/>
    </location>
</feature>
<dbReference type="PRINTS" id="PR00461">
    <property type="entry name" value="PLPEROXIDASE"/>
</dbReference>
<reference evidence="13" key="2">
    <citation type="journal article" date="2023" name="Plants (Basel)">
        <title>Annotation of the Turnera subulata (Passifloraceae) Draft Genome Reveals the S-Locus Evolved after the Divergence of Turneroideae from Passifloroideae in a Stepwise Manner.</title>
        <authorList>
            <person name="Henning P.M."/>
            <person name="Roalson E.H."/>
            <person name="Mir W."/>
            <person name="McCubbin A.G."/>
            <person name="Shore J.S."/>
        </authorList>
    </citation>
    <scope>NUCLEOTIDE SEQUENCE</scope>
    <source>
        <strain evidence="13">F60SS</strain>
    </source>
</reference>
<keyword evidence="9" id="KW-0408">Iron</keyword>
<keyword evidence="7" id="KW-0479">Metal-binding</keyword>
<dbReference type="SUPFAM" id="SSF48113">
    <property type="entry name" value="Heme-dependent peroxidases"/>
    <property type="match status" value="1"/>
</dbReference>
<organism evidence="13 14">
    <name type="scientific">Turnera subulata</name>
    <dbReference type="NCBI Taxonomy" id="218843"/>
    <lineage>
        <taxon>Eukaryota</taxon>
        <taxon>Viridiplantae</taxon>
        <taxon>Streptophyta</taxon>
        <taxon>Embryophyta</taxon>
        <taxon>Tracheophyta</taxon>
        <taxon>Spermatophyta</taxon>
        <taxon>Magnoliopsida</taxon>
        <taxon>eudicotyledons</taxon>
        <taxon>Gunneridae</taxon>
        <taxon>Pentapetalae</taxon>
        <taxon>rosids</taxon>
        <taxon>fabids</taxon>
        <taxon>Malpighiales</taxon>
        <taxon>Passifloraceae</taxon>
        <taxon>Turnera</taxon>
    </lineage>
</organism>
<dbReference type="PRINTS" id="PR00458">
    <property type="entry name" value="PEROXIDASE"/>
</dbReference>
<comment type="catalytic activity">
    <reaction evidence="1">
        <text>2 a phenolic donor + H2O2 = 2 a phenolic radical donor + 2 H2O</text>
        <dbReference type="Rhea" id="RHEA:56136"/>
        <dbReference type="ChEBI" id="CHEBI:15377"/>
        <dbReference type="ChEBI" id="CHEBI:16240"/>
        <dbReference type="ChEBI" id="CHEBI:139520"/>
        <dbReference type="ChEBI" id="CHEBI:139521"/>
        <dbReference type="EC" id="1.11.1.7"/>
    </reaction>
</comment>
<keyword evidence="11" id="KW-0472">Membrane</keyword>
<evidence type="ECO:0000256" key="4">
    <source>
        <dbReference type="ARBA" id="ARBA00012313"/>
    </source>
</evidence>
<dbReference type="PANTHER" id="PTHR31517:SF11">
    <property type="entry name" value="PEROXIDASE 31"/>
    <property type="match status" value="1"/>
</dbReference>
<gene>
    <name evidence="13" type="ORF">Tsubulata_045852</name>
</gene>
<dbReference type="PROSITE" id="PS50873">
    <property type="entry name" value="PEROXIDASE_4"/>
    <property type="match status" value="1"/>
</dbReference>
<keyword evidence="11" id="KW-0812">Transmembrane</keyword>
<dbReference type="InterPro" id="IPR010255">
    <property type="entry name" value="Haem_peroxidase_sf"/>
</dbReference>
<evidence type="ECO:0000256" key="11">
    <source>
        <dbReference type="SAM" id="Phobius"/>
    </source>
</evidence>
<evidence type="ECO:0000313" key="13">
    <source>
        <dbReference type="EMBL" id="KAJ4842548.1"/>
    </source>
</evidence>
<evidence type="ECO:0000256" key="1">
    <source>
        <dbReference type="ARBA" id="ARBA00000189"/>
    </source>
</evidence>
<dbReference type="AlphaFoldDB" id="A0A9Q0JI30"/>
<reference evidence="13" key="1">
    <citation type="submission" date="2022-02" db="EMBL/GenBank/DDBJ databases">
        <authorList>
            <person name="Henning P.M."/>
            <person name="McCubbin A.G."/>
            <person name="Shore J.S."/>
        </authorList>
    </citation>
    <scope>NUCLEOTIDE SEQUENCE</scope>
    <source>
        <strain evidence="13">F60SS</strain>
        <tissue evidence="13">Leaves</tissue>
    </source>
</reference>
<dbReference type="GO" id="GO:0046872">
    <property type="term" value="F:metal ion binding"/>
    <property type="evidence" value="ECO:0007669"/>
    <property type="project" value="UniProtKB-KW"/>
</dbReference>
<dbReference type="PANTHER" id="PTHR31517">
    <property type="match status" value="1"/>
</dbReference>
<dbReference type="GO" id="GO:0020037">
    <property type="term" value="F:heme binding"/>
    <property type="evidence" value="ECO:0007669"/>
    <property type="project" value="InterPro"/>
</dbReference>
<keyword evidence="11" id="KW-1133">Transmembrane helix</keyword>